<dbReference type="PANTHER" id="PTHR36166">
    <property type="entry name" value="CHROMOSOME 9, WHOLE GENOME SHOTGUN SEQUENCE"/>
    <property type="match status" value="1"/>
</dbReference>
<dbReference type="CDD" id="cd07822">
    <property type="entry name" value="SRPBCC_4"/>
    <property type="match status" value="1"/>
</dbReference>
<dbReference type="Gene3D" id="3.30.530.20">
    <property type="match status" value="1"/>
</dbReference>
<reference evidence="1" key="1">
    <citation type="submission" date="2020-10" db="EMBL/GenBank/DDBJ databases">
        <authorList>
            <person name="Castelo-Branco R."/>
            <person name="Eusebio N."/>
            <person name="Adriana R."/>
            <person name="Vieira A."/>
            <person name="Brugerolle De Fraissinette N."/>
            <person name="Rezende De Castro R."/>
            <person name="Schneider M.P."/>
            <person name="Vasconcelos V."/>
            <person name="Leao P.N."/>
        </authorList>
    </citation>
    <scope>NUCLEOTIDE SEQUENCE</scope>
    <source>
        <strain evidence="1">LEGE 11480</strain>
    </source>
</reference>
<name>A0A928Z5U5_9CYAN</name>
<dbReference type="Pfam" id="PF10604">
    <property type="entry name" value="Polyketide_cyc2"/>
    <property type="match status" value="1"/>
</dbReference>
<evidence type="ECO:0000313" key="1">
    <source>
        <dbReference type="EMBL" id="MBE9031863.1"/>
    </source>
</evidence>
<dbReference type="RefSeq" id="WP_264326690.1">
    <property type="nucleotide sequence ID" value="NZ_JADEXQ010000078.1"/>
</dbReference>
<comment type="caution">
    <text evidence="1">The sequence shown here is derived from an EMBL/GenBank/DDBJ whole genome shotgun (WGS) entry which is preliminary data.</text>
</comment>
<dbReference type="InterPro" id="IPR023393">
    <property type="entry name" value="START-like_dom_sf"/>
</dbReference>
<dbReference type="EMBL" id="JADEXQ010000078">
    <property type="protein sequence ID" value="MBE9031863.1"/>
    <property type="molecule type" value="Genomic_DNA"/>
</dbReference>
<dbReference type="Proteomes" id="UP000625316">
    <property type="component" value="Unassembled WGS sequence"/>
</dbReference>
<sequence length="145" mass="17226">MPSLYTETVINAPIRQVWRILSDKEGWMYWNTYLYDCSFRLPIKESRDVILALRRVDGDDPIEFQARIMIYQPPNCLSWVASIPGFRNKTIFELQDLGDGCTQYRHQESYSGAFSRFALRFIRDDQQQGIRRMARELKIFAERSM</sequence>
<accession>A0A928Z5U5</accession>
<evidence type="ECO:0000313" key="2">
    <source>
        <dbReference type="Proteomes" id="UP000625316"/>
    </source>
</evidence>
<dbReference type="AlphaFoldDB" id="A0A928Z5U5"/>
<keyword evidence="2" id="KW-1185">Reference proteome</keyword>
<organism evidence="1 2">
    <name type="scientific">Romeriopsis navalis LEGE 11480</name>
    <dbReference type="NCBI Taxonomy" id="2777977"/>
    <lineage>
        <taxon>Bacteria</taxon>
        <taxon>Bacillati</taxon>
        <taxon>Cyanobacteriota</taxon>
        <taxon>Cyanophyceae</taxon>
        <taxon>Leptolyngbyales</taxon>
        <taxon>Leptolyngbyaceae</taxon>
        <taxon>Romeriopsis</taxon>
        <taxon>Romeriopsis navalis</taxon>
    </lineage>
</organism>
<proteinExistence type="predicted"/>
<protein>
    <submittedName>
        <fullName evidence="1">SRPBCC domain-containing protein</fullName>
    </submittedName>
</protein>
<dbReference type="InterPro" id="IPR019587">
    <property type="entry name" value="Polyketide_cyclase/dehydratase"/>
</dbReference>
<dbReference type="PANTHER" id="PTHR36166:SF1">
    <property type="entry name" value="SRPBCC DOMAIN-CONTAINING PROTEIN"/>
    <property type="match status" value="1"/>
</dbReference>
<dbReference type="SUPFAM" id="SSF55961">
    <property type="entry name" value="Bet v1-like"/>
    <property type="match status" value="1"/>
</dbReference>
<gene>
    <name evidence="1" type="ORF">IQ266_19190</name>
</gene>